<evidence type="ECO:0000259" key="1">
    <source>
        <dbReference type="PROSITE" id="PS51819"/>
    </source>
</evidence>
<dbReference type="SUPFAM" id="SSF54593">
    <property type="entry name" value="Glyoxalase/Bleomycin resistance protein/Dihydroxybiphenyl dioxygenase"/>
    <property type="match status" value="1"/>
</dbReference>
<proteinExistence type="predicted"/>
<dbReference type="PROSITE" id="PS51819">
    <property type="entry name" value="VOC"/>
    <property type="match status" value="1"/>
</dbReference>
<name>A0A3M8D219_9BACL</name>
<evidence type="ECO:0000313" key="2">
    <source>
        <dbReference type="EMBL" id="RNB82124.1"/>
    </source>
</evidence>
<dbReference type="InterPro" id="IPR029068">
    <property type="entry name" value="Glyas_Bleomycin-R_OHBP_Dase"/>
</dbReference>
<keyword evidence="2" id="KW-0560">Oxidoreductase</keyword>
<keyword evidence="3" id="KW-1185">Reference proteome</keyword>
<comment type="caution">
    <text evidence="2">The sequence shown here is derived from an EMBL/GenBank/DDBJ whole genome shotgun (WGS) entry which is preliminary data.</text>
</comment>
<protein>
    <submittedName>
        <fullName evidence="2">Glyoxalase/bleomycin resistance/extradiol dioxygenase family protein</fullName>
    </submittedName>
</protein>
<organism evidence="2 3">
    <name type="scientific">Brevibacillus nitrificans</name>
    <dbReference type="NCBI Taxonomy" id="651560"/>
    <lineage>
        <taxon>Bacteria</taxon>
        <taxon>Bacillati</taxon>
        <taxon>Bacillota</taxon>
        <taxon>Bacilli</taxon>
        <taxon>Bacillales</taxon>
        <taxon>Paenibacillaceae</taxon>
        <taxon>Brevibacillus</taxon>
    </lineage>
</organism>
<dbReference type="EMBL" id="RHHU01000013">
    <property type="protein sequence ID" value="RNB82124.1"/>
    <property type="molecule type" value="Genomic_DNA"/>
</dbReference>
<evidence type="ECO:0000313" key="3">
    <source>
        <dbReference type="Proteomes" id="UP000269573"/>
    </source>
</evidence>
<dbReference type="Gene3D" id="3.10.180.10">
    <property type="entry name" value="2,3-Dihydroxybiphenyl 1,2-Dioxygenase, domain 1"/>
    <property type="match status" value="1"/>
</dbReference>
<gene>
    <name evidence="2" type="ORF">EDM59_21195</name>
</gene>
<dbReference type="Proteomes" id="UP000269573">
    <property type="component" value="Unassembled WGS sequence"/>
</dbReference>
<reference evidence="2 3" key="1">
    <citation type="submission" date="2018-10" db="EMBL/GenBank/DDBJ databases">
        <title>Phylogenomics of Brevibacillus.</title>
        <authorList>
            <person name="Dunlap C."/>
        </authorList>
    </citation>
    <scope>NUCLEOTIDE SEQUENCE [LARGE SCALE GENOMIC DNA]</scope>
    <source>
        <strain evidence="2 3">JCM 15774</strain>
    </source>
</reference>
<dbReference type="InterPro" id="IPR004360">
    <property type="entry name" value="Glyas_Fos-R_dOase_dom"/>
</dbReference>
<dbReference type="InterPro" id="IPR037523">
    <property type="entry name" value="VOC_core"/>
</dbReference>
<accession>A0A3M8D219</accession>
<sequence>MNLRLELFVECIETSVAFYRDILEFHAPKEITNTYISVRKGNITLGLGEMKRLPVSHPLRVSNDSQKKGLGVEIVIEVDDVNELYHKVVAKEYPLETKLTKRPWGLVDFRIMDPDGYYLRMTSMAIDES</sequence>
<dbReference type="AlphaFoldDB" id="A0A3M8D219"/>
<dbReference type="Pfam" id="PF00903">
    <property type="entry name" value="Glyoxalase"/>
    <property type="match status" value="1"/>
</dbReference>
<feature type="domain" description="VOC" evidence="1">
    <location>
        <begin position="1"/>
        <end position="124"/>
    </location>
</feature>
<keyword evidence="2" id="KW-0223">Dioxygenase</keyword>
<dbReference type="GO" id="GO:0051213">
    <property type="term" value="F:dioxygenase activity"/>
    <property type="evidence" value="ECO:0007669"/>
    <property type="project" value="UniProtKB-KW"/>
</dbReference>
<dbReference type="RefSeq" id="WP_122925444.1">
    <property type="nucleotide sequence ID" value="NZ_RHHU01000013.1"/>
</dbReference>